<protein>
    <submittedName>
        <fullName evidence="2">Copper-binding protein</fullName>
    </submittedName>
</protein>
<dbReference type="RefSeq" id="WP_244885328.1">
    <property type="nucleotide sequence ID" value="NZ_CP136137.1"/>
</dbReference>
<feature type="region of interest" description="Disordered" evidence="1">
    <location>
        <begin position="223"/>
        <end position="243"/>
    </location>
</feature>
<gene>
    <name evidence="2" type="ORF">RVF87_10930</name>
</gene>
<evidence type="ECO:0000313" key="2">
    <source>
        <dbReference type="EMBL" id="WYY05609.1"/>
    </source>
</evidence>
<proteinExistence type="predicted"/>
<reference evidence="2 3" key="1">
    <citation type="journal article" date="2023" name="Virus Evol.">
        <title>Computational host range prediction-The good, the bad, and the ugly.</title>
        <authorList>
            <person name="Howell A.A."/>
            <person name="Versoza C.J."/>
            <person name="Pfeifer S.P."/>
        </authorList>
    </citation>
    <scope>NUCLEOTIDE SEQUENCE [LARGE SCALE GENOMIC DNA]</scope>
    <source>
        <strain evidence="2 3">1610/1b</strain>
    </source>
</reference>
<name>A0ABZ2TYY5_9ACTN</name>
<evidence type="ECO:0000256" key="1">
    <source>
        <dbReference type="SAM" id="MobiDB-lite"/>
    </source>
</evidence>
<dbReference type="Proteomes" id="UP001479933">
    <property type="component" value="Chromosome"/>
</dbReference>
<feature type="compositionally biased region" description="Basic and acidic residues" evidence="1">
    <location>
        <begin position="232"/>
        <end position="243"/>
    </location>
</feature>
<evidence type="ECO:0000313" key="3">
    <source>
        <dbReference type="Proteomes" id="UP001479933"/>
    </source>
</evidence>
<accession>A0ABZ2TYY5</accession>
<organism evidence="2 3">
    <name type="scientific">Gordonia hydrophobica</name>
    <dbReference type="NCBI Taxonomy" id="40516"/>
    <lineage>
        <taxon>Bacteria</taxon>
        <taxon>Bacillati</taxon>
        <taxon>Actinomycetota</taxon>
        <taxon>Actinomycetes</taxon>
        <taxon>Mycobacteriales</taxon>
        <taxon>Gordoniaceae</taxon>
        <taxon>Gordonia</taxon>
    </lineage>
</organism>
<keyword evidence="3" id="KW-1185">Reference proteome</keyword>
<sequence>MKSPASVDNRDDHPEEMVSVLNRSTRRLASTVAVGAFGIAIALGTTACGAGKISQTANQAPAVPGAAGTISLGTSDVNGDEIENGSIAIRNVHILYPDERADQIFGDGGPFKVAFLAANDSPSRIVRLDSITAKTGSVKITPPSTSTVDDPAKLQPTAAVQAGEPAGAITGADDKTEVPRLDVELSNTGTTVAAGVTTPLTFNFSVYDLSGKQLDKVSTTIDTPVDGGTLPDRQDVVRDAQGE</sequence>
<dbReference type="EMBL" id="CP136137">
    <property type="protein sequence ID" value="WYY05609.1"/>
    <property type="molecule type" value="Genomic_DNA"/>
</dbReference>